<sequence>MFENKLTNSQAMRIFGLVQILIGIIFLFTVNKYICFVLFGSFLIIGSFFEIVSFSNHCKYTEKVKKEDMTIYQKGLQLIGIVLFFSGLIYLFFNYNNISDPLIPMDAGILFMIEPPNNFKHQTNK</sequence>
<keyword evidence="1" id="KW-0812">Transmembrane</keyword>
<gene>
    <name evidence="2" type="ORF">SAMN04487792_0218</name>
</gene>
<keyword evidence="1" id="KW-1133">Transmembrane helix</keyword>
<reference evidence="3" key="1">
    <citation type="submission" date="2016-10" db="EMBL/GenBank/DDBJ databases">
        <authorList>
            <person name="Varghese N."/>
            <person name="Submissions S."/>
        </authorList>
    </citation>
    <scope>NUCLEOTIDE SEQUENCE [LARGE SCALE GENOMIC DNA]</scope>
    <source>
        <strain evidence="3">R-53102</strain>
    </source>
</reference>
<dbReference type="AlphaFoldDB" id="A0A1I1RIK3"/>
<feature type="transmembrane region" description="Helical" evidence="1">
    <location>
        <begin position="75"/>
        <end position="93"/>
    </location>
</feature>
<dbReference type="RefSeq" id="WP_090092072.1">
    <property type="nucleotide sequence ID" value="NZ_CBCRVU010000001.1"/>
</dbReference>
<keyword evidence="1" id="KW-0472">Membrane</keyword>
<name>A0A1I1RIK3_9LACO</name>
<protein>
    <submittedName>
        <fullName evidence="2">Uncharacterized protein</fullName>
    </submittedName>
</protein>
<dbReference type="STRING" id="1505723.SAMN04487792_0218"/>
<dbReference type="EMBL" id="FOMN01000001">
    <property type="protein sequence ID" value="SFD30330.1"/>
    <property type="molecule type" value="Genomic_DNA"/>
</dbReference>
<dbReference type="Proteomes" id="UP000199599">
    <property type="component" value="Unassembled WGS sequence"/>
</dbReference>
<evidence type="ECO:0000313" key="3">
    <source>
        <dbReference type="Proteomes" id="UP000199599"/>
    </source>
</evidence>
<organism evidence="2 3">
    <name type="scientific">Lactobacillus bombicola</name>
    <dbReference type="NCBI Taxonomy" id="1505723"/>
    <lineage>
        <taxon>Bacteria</taxon>
        <taxon>Bacillati</taxon>
        <taxon>Bacillota</taxon>
        <taxon>Bacilli</taxon>
        <taxon>Lactobacillales</taxon>
        <taxon>Lactobacillaceae</taxon>
        <taxon>Lactobacillus</taxon>
    </lineage>
</organism>
<accession>A0A1I1RIK3</accession>
<feature type="transmembrane region" description="Helical" evidence="1">
    <location>
        <begin position="36"/>
        <end position="54"/>
    </location>
</feature>
<evidence type="ECO:0000256" key="1">
    <source>
        <dbReference type="SAM" id="Phobius"/>
    </source>
</evidence>
<evidence type="ECO:0000313" key="2">
    <source>
        <dbReference type="EMBL" id="SFD30330.1"/>
    </source>
</evidence>
<feature type="transmembrane region" description="Helical" evidence="1">
    <location>
        <begin position="12"/>
        <end position="30"/>
    </location>
</feature>
<proteinExistence type="predicted"/>